<dbReference type="InterPro" id="IPR036188">
    <property type="entry name" value="FAD/NAD-bd_sf"/>
</dbReference>
<dbReference type="PANTHER" id="PTHR13847:SF281">
    <property type="entry name" value="FAD DEPENDENT OXIDOREDUCTASE DOMAIN-CONTAINING PROTEIN"/>
    <property type="match status" value="1"/>
</dbReference>
<dbReference type="PANTHER" id="PTHR13847">
    <property type="entry name" value="SARCOSINE DEHYDROGENASE-RELATED"/>
    <property type="match status" value="1"/>
</dbReference>
<name>A0A6J6HPS6_9ZZZZ</name>
<dbReference type="GO" id="GO:0005737">
    <property type="term" value="C:cytoplasm"/>
    <property type="evidence" value="ECO:0007669"/>
    <property type="project" value="TreeGrafter"/>
</dbReference>
<dbReference type="InterPro" id="IPR006076">
    <property type="entry name" value="FAD-dep_OxRdtase"/>
</dbReference>
<dbReference type="Gene3D" id="3.50.50.60">
    <property type="entry name" value="FAD/NAD(P)-binding domain"/>
    <property type="match status" value="1"/>
</dbReference>
<dbReference type="Gene3D" id="3.30.9.10">
    <property type="entry name" value="D-Amino Acid Oxidase, subunit A, domain 2"/>
    <property type="match status" value="1"/>
</dbReference>
<gene>
    <name evidence="2" type="ORF">UFOPK1835_01218</name>
</gene>
<evidence type="ECO:0000313" key="2">
    <source>
        <dbReference type="EMBL" id="CAB4613044.1"/>
    </source>
</evidence>
<proteinExistence type="predicted"/>
<accession>A0A6J6HPS6</accession>
<protein>
    <submittedName>
        <fullName evidence="2">Unannotated protein</fullName>
    </submittedName>
</protein>
<reference evidence="2" key="1">
    <citation type="submission" date="2020-05" db="EMBL/GenBank/DDBJ databases">
        <authorList>
            <person name="Chiriac C."/>
            <person name="Salcher M."/>
            <person name="Ghai R."/>
            <person name="Kavagutti S V."/>
        </authorList>
    </citation>
    <scope>NUCLEOTIDE SEQUENCE</scope>
</reference>
<dbReference type="AlphaFoldDB" id="A0A6J6HPS6"/>
<evidence type="ECO:0000259" key="1">
    <source>
        <dbReference type="Pfam" id="PF01266"/>
    </source>
</evidence>
<dbReference type="Pfam" id="PF01266">
    <property type="entry name" value="DAO"/>
    <property type="match status" value="1"/>
</dbReference>
<dbReference type="EMBL" id="CAEZUP010000050">
    <property type="protein sequence ID" value="CAB4613044.1"/>
    <property type="molecule type" value="Genomic_DNA"/>
</dbReference>
<sequence>MVALRSDRFAERVLWHEGVEWPQSDPTPLPPAADVVVVGGGYAGLSAARTFAELGHETVLLEADPIGTGASTRNGGMVIPELKAGPEKLVKSYGDLGRRLHLEVNEAFDHVEALIRDRGIDCDYSRTGQLFLAHSTRVVDTLRETAAEHRRSGEDVRFLGADDLSSEIGSRVFPAGILFERTGSLQPAKFHAALARMAIGAGASVHANTRATAIIDSSGGSILDTSGGTIRAHNVLIATNATADGLLPQLKRRVVPVGSFIIATEVLDPAMAASISPRGRMMVDSRNLLAYWRLTPDGRLAFGGRKSLGPTSVASAADFLYESMLRVHPQLTGTGIDFAWGGDVAMTVDRMPHVGRFGNAWYLTGCNGSGVALMPWLGSRLASAIHGDTAFPAFSELRHRPVPLDRFRSRWLPLVGRWYAHVDRAT</sequence>
<feature type="domain" description="FAD dependent oxidoreductase" evidence="1">
    <location>
        <begin position="34"/>
        <end position="382"/>
    </location>
</feature>
<dbReference type="SUPFAM" id="SSF51905">
    <property type="entry name" value="FAD/NAD(P)-binding domain"/>
    <property type="match status" value="1"/>
</dbReference>
<organism evidence="2">
    <name type="scientific">freshwater metagenome</name>
    <dbReference type="NCBI Taxonomy" id="449393"/>
    <lineage>
        <taxon>unclassified sequences</taxon>
        <taxon>metagenomes</taxon>
        <taxon>ecological metagenomes</taxon>
    </lineage>
</organism>